<evidence type="ECO:0000256" key="7">
    <source>
        <dbReference type="ARBA" id="ARBA00047989"/>
    </source>
</evidence>
<dbReference type="GO" id="GO:0005507">
    <property type="term" value="F:copper ion binding"/>
    <property type="evidence" value="ECO:0007669"/>
    <property type="project" value="TreeGrafter"/>
</dbReference>
<evidence type="ECO:0000256" key="5">
    <source>
        <dbReference type="ARBA" id="ARBA00022801"/>
    </source>
</evidence>
<dbReference type="PANTHER" id="PTHR30616:SF2">
    <property type="entry name" value="PURINE NUCLEOSIDE PHOSPHORYLASE LACC1"/>
    <property type="match status" value="1"/>
</dbReference>
<comment type="catalytic activity">
    <reaction evidence="7">
        <text>adenosine + H2O + H(+) = inosine + NH4(+)</text>
        <dbReference type="Rhea" id="RHEA:24408"/>
        <dbReference type="ChEBI" id="CHEBI:15377"/>
        <dbReference type="ChEBI" id="CHEBI:15378"/>
        <dbReference type="ChEBI" id="CHEBI:16335"/>
        <dbReference type="ChEBI" id="CHEBI:17596"/>
        <dbReference type="ChEBI" id="CHEBI:28938"/>
        <dbReference type="EC" id="3.5.4.4"/>
    </reaction>
    <physiologicalReaction direction="left-to-right" evidence="7">
        <dbReference type="Rhea" id="RHEA:24409"/>
    </physiologicalReaction>
</comment>
<dbReference type="InterPro" id="IPR011324">
    <property type="entry name" value="Cytotoxic_necrot_fac-like_cat"/>
</dbReference>
<gene>
    <name evidence="11" type="primary">pgeF</name>
    <name evidence="11" type="ORF">FJR45_09345</name>
</gene>
<organism evidence="11 12">
    <name type="scientific">Sulfurimonas sediminis</name>
    <dbReference type="NCBI Taxonomy" id="2590020"/>
    <lineage>
        <taxon>Bacteria</taxon>
        <taxon>Pseudomonadati</taxon>
        <taxon>Campylobacterota</taxon>
        <taxon>Epsilonproteobacteria</taxon>
        <taxon>Campylobacterales</taxon>
        <taxon>Sulfurimonadaceae</taxon>
        <taxon>Sulfurimonas</taxon>
    </lineage>
</organism>
<dbReference type="NCBIfam" id="TIGR00726">
    <property type="entry name" value="peptidoglycan editing factor PgeF"/>
    <property type="match status" value="1"/>
</dbReference>
<evidence type="ECO:0000313" key="12">
    <source>
        <dbReference type="Proteomes" id="UP000593719"/>
    </source>
</evidence>
<reference evidence="11 12" key="1">
    <citation type="submission" date="2019-06" db="EMBL/GenBank/DDBJ databases">
        <title>Sulfurimonas gotlandica sp. nov., a chemoautotrophic and psychrotolerant epsilonproteobacterium isolated from a pelagic redoxcline, and an emended description of the genus Sulfurimonas.</title>
        <authorList>
            <person name="Wang S."/>
            <person name="Jiang L."/>
            <person name="Shao Z."/>
        </authorList>
    </citation>
    <scope>NUCLEOTIDE SEQUENCE [LARGE SCALE GENOMIC DNA]</scope>
    <source>
        <strain evidence="11 12">S2-6</strain>
    </source>
</reference>
<evidence type="ECO:0000256" key="9">
    <source>
        <dbReference type="ARBA" id="ARBA00049893"/>
    </source>
</evidence>
<dbReference type="GO" id="GO:0017061">
    <property type="term" value="F:S-methyl-5-thioadenosine phosphorylase activity"/>
    <property type="evidence" value="ECO:0007669"/>
    <property type="project" value="UniProtKB-EC"/>
</dbReference>
<dbReference type="RefSeq" id="WP_193150302.1">
    <property type="nucleotide sequence ID" value="NZ_CP041235.1"/>
</dbReference>
<sequence length="240" mass="27545">MKFYQSKLLNNFAKLTHLFTCKESGNLAFHVQDNPKDVLKNHKSLAKELHYDYKTLVHMEQFHSNIVKRVDENDNFYNPPACDAVITNKKSTPLLVMVADCSPVLFYDPRQNVIAAAHAGRAGAFENIVQNVIRCFVSDFSSDVKDLLVTVGPAICQKCYEINEQIYQEARERKVSYAVEKKGKKFYLDIRAILKEQFRTAGVLAKNIEISDICNRCNNDTFYSYRHTRKTGRYGGIIML</sequence>
<comment type="catalytic activity">
    <reaction evidence="8">
        <text>adenosine + phosphate = alpha-D-ribose 1-phosphate + adenine</text>
        <dbReference type="Rhea" id="RHEA:27642"/>
        <dbReference type="ChEBI" id="CHEBI:16335"/>
        <dbReference type="ChEBI" id="CHEBI:16708"/>
        <dbReference type="ChEBI" id="CHEBI:43474"/>
        <dbReference type="ChEBI" id="CHEBI:57720"/>
        <dbReference type="EC" id="2.4.2.1"/>
    </reaction>
    <physiologicalReaction direction="left-to-right" evidence="8">
        <dbReference type="Rhea" id="RHEA:27643"/>
    </physiologicalReaction>
</comment>
<dbReference type="Pfam" id="PF02578">
    <property type="entry name" value="Cu-oxidase_4"/>
    <property type="match status" value="1"/>
</dbReference>
<evidence type="ECO:0000256" key="8">
    <source>
        <dbReference type="ARBA" id="ARBA00048968"/>
    </source>
</evidence>
<proteinExistence type="inferred from homology"/>
<comment type="catalytic activity">
    <reaction evidence="9">
        <text>S-methyl-5'-thioadenosine + phosphate = 5-(methylsulfanyl)-alpha-D-ribose 1-phosphate + adenine</text>
        <dbReference type="Rhea" id="RHEA:11852"/>
        <dbReference type="ChEBI" id="CHEBI:16708"/>
        <dbReference type="ChEBI" id="CHEBI:17509"/>
        <dbReference type="ChEBI" id="CHEBI:43474"/>
        <dbReference type="ChEBI" id="CHEBI:58533"/>
        <dbReference type="EC" id="2.4.2.28"/>
    </reaction>
    <physiologicalReaction direction="left-to-right" evidence="9">
        <dbReference type="Rhea" id="RHEA:11853"/>
    </physiologicalReaction>
</comment>
<dbReference type="SUPFAM" id="SSF64438">
    <property type="entry name" value="CNF1/YfiH-like putative cysteine hydrolases"/>
    <property type="match status" value="1"/>
</dbReference>
<dbReference type="EMBL" id="CP041235">
    <property type="protein sequence ID" value="QOP44137.1"/>
    <property type="molecule type" value="Genomic_DNA"/>
</dbReference>
<evidence type="ECO:0000256" key="2">
    <source>
        <dbReference type="ARBA" id="ARBA00007353"/>
    </source>
</evidence>
<dbReference type="CDD" id="cd16833">
    <property type="entry name" value="YfiH"/>
    <property type="match status" value="1"/>
</dbReference>
<dbReference type="KEGG" id="ssei:FJR45_09345"/>
<dbReference type="InterPro" id="IPR003730">
    <property type="entry name" value="Cu_polyphenol_OxRdtase"/>
</dbReference>
<dbReference type="PANTHER" id="PTHR30616">
    <property type="entry name" value="UNCHARACTERIZED PROTEIN YFIH"/>
    <property type="match status" value="1"/>
</dbReference>
<evidence type="ECO:0000256" key="4">
    <source>
        <dbReference type="ARBA" id="ARBA00022723"/>
    </source>
</evidence>
<dbReference type="Gene3D" id="3.60.140.10">
    <property type="entry name" value="CNF1/YfiH-like putative cysteine hydrolases"/>
    <property type="match status" value="1"/>
</dbReference>
<dbReference type="GO" id="GO:0016787">
    <property type="term" value="F:hydrolase activity"/>
    <property type="evidence" value="ECO:0007669"/>
    <property type="project" value="UniProtKB-KW"/>
</dbReference>
<keyword evidence="6" id="KW-0862">Zinc</keyword>
<comment type="catalytic activity">
    <reaction evidence="1">
        <text>inosine + phosphate = alpha-D-ribose 1-phosphate + hypoxanthine</text>
        <dbReference type="Rhea" id="RHEA:27646"/>
        <dbReference type="ChEBI" id="CHEBI:17368"/>
        <dbReference type="ChEBI" id="CHEBI:17596"/>
        <dbReference type="ChEBI" id="CHEBI:43474"/>
        <dbReference type="ChEBI" id="CHEBI:57720"/>
        <dbReference type="EC" id="2.4.2.1"/>
    </reaction>
    <physiologicalReaction direction="left-to-right" evidence="1">
        <dbReference type="Rhea" id="RHEA:27647"/>
    </physiologicalReaction>
</comment>
<accession>A0A7M1B307</accession>
<evidence type="ECO:0000313" key="11">
    <source>
        <dbReference type="EMBL" id="QOP44137.1"/>
    </source>
</evidence>
<name>A0A7M1B307_9BACT</name>
<dbReference type="InterPro" id="IPR038371">
    <property type="entry name" value="Cu_polyphenol_OxRdtase_sf"/>
</dbReference>
<evidence type="ECO:0000256" key="1">
    <source>
        <dbReference type="ARBA" id="ARBA00000553"/>
    </source>
</evidence>
<evidence type="ECO:0000256" key="3">
    <source>
        <dbReference type="ARBA" id="ARBA00022679"/>
    </source>
</evidence>
<evidence type="ECO:0000256" key="6">
    <source>
        <dbReference type="ARBA" id="ARBA00022833"/>
    </source>
</evidence>
<protein>
    <recommendedName>
        <fullName evidence="10">Purine nucleoside phosphorylase</fullName>
    </recommendedName>
</protein>
<keyword evidence="12" id="KW-1185">Reference proteome</keyword>
<dbReference type="Proteomes" id="UP000593719">
    <property type="component" value="Chromosome"/>
</dbReference>
<keyword evidence="3" id="KW-0808">Transferase</keyword>
<keyword evidence="5" id="KW-0378">Hydrolase</keyword>
<keyword evidence="4" id="KW-0479">Metal-binding</keyword>
<comment type="similarity">
    <text evidence="2 10">Belongs to the purine nucleoside phosphorylase YfiH/LACC1 family.</text>
</comment>
<evidence type="ECO:0000256" key="10">
    <source>
        <dbReference type="RuleBase" id="RU361274"/>
    </source>
</evidence>
<dbReference type="AlphaFoldDB" id="A0A7M1B307"/>